<evidence type="ECO:0000256" key="1">
    <source>
        <dbReference type="ARBA" id="ARBA00022741"/>
    </source>
</evidence>
<reference evidence="6 7" key="1">
    <citation type="submission" date="2024-04" db="EMBL/GenBank/DDBJ databases">
        <title>Tritrichomonas musculus Genome.</title>
        <authorList>
            <person name="Alves-Ferreira E."/>
            <person name="Grigg M."/>
            <person name="Lorenzi H."/>
            <person name="Galac M."/>
        </authorList>
    </citation>
    <scope>NUCLEOTIDE SEQUENCE [LARGE SCALE GENOMIC DNA]</scope>
    <source>
        <strain evidence="6 7">EAF2021</strain>
    </source>
</reference>
<keyword evidence="1 3" id="KW-0547">Nucleotide-binding</keyword>
<keyword evidence="7" id="KW-1185">Reference proteome</keyword>
<dbReference type="InterPro" id="IPR000719">
    <property type="entry name" value="Prot_kinase_dom"/>
</dbReference>
<organism evidence="6 7">
    <name type="scientific">Tritrichomonas musculus</name>
    <dbReference type="NCBI Taxonomy" id="1915356"/>
    <lineage>
        <taxon>Eukaryota</taxon>
        <taxon>Metamonada</taxon>
        <taxon>Parabasalia</taxon>
        <taxon>Tritrichomonadida</taxon>
        <taxon>Tritrichomonadidae</taxon>
        <taxon>Tritrichomonas</taxon>
    </lineage>
</organism>
<feature type="binding site" evidence="3">
    <location>
        <position position="57"/>
    </location>
    <ligand>
        <name>ATP</name>
        <dbReference type="ChEBI" id="CHEBI:30616"/>
    </ligand>
</feature>
<keyword evidence="2 3" id="KW-0067">ATP-binding</keyword>
<evidence type="ECO:0000256" key="4">
    <source>
        <dbReference type="RuleBase" id="RU000304"/>
    </source>
</evidence>
<dbReference type="PANTHER" id="PTHR24346">
    <property type="entry name" value="MAP/MICROTUBULE AFFINITY-REGULATING KINASE"/>
    <property type="match status" value="1"/>
</dbReference>
<dbReference type="SMART" id="SM00220">
    <property type="entry name" value="S_TKc"/>
    <property type="match status" value="1"/>
</dbReference>
<dbReference type="PROSITE" id="PS00107">
    <property type="entry name" value="PROTEIN_KINASE_ATP"/>
    <property type="match status" value="1"/>
</dbReference>
<dbReference type="EMBL" id="JAPFFF010000012">
    <property type="protein sequence ID" value="KAK8876363.1"/>
    <property type="molecule type" value="Genomic_DNA"/>
</dbReference>
<dbReference type="InterPro" id="IPR011009">
    <property type="entry name" value="Kinase-like_dom_sf"/>
</dbReference>
<evidence type="ECO:0000313" key="6">
    <source>
        <dbReference type="EMBL" id="KAK8876363.1"/>
    </source>
</evidence>
<dbReference type="PANTHER" id="PTHR24346:SF30">
    <property type="entry name" value="MATERNAL EMBRYONIC LEUCINE ZIPPER KINASE"/>
    <property type="match status" value="1"/>
</dbReference>
<evidence type="ECO:0000313" key="7">
    <source>
        <dbReference type="Proteomes" id="UP001470230"/>
    </source>
</evidence>
<dbReference type="PROSITE" id="PS00108">
    <property type="entry name" value="PROTEIN_KINASE_ST"/>
    <property type="match status" value="1"/>
</dbReference>
<keyword evidence="4" id="KW-0808">Transferase</keyword>
<accession>A0ABR2JFM4</accession>
<dbReference type="InterPro" id="IPR017441">
    <property type="entry name" value="Protein_kinase_ATP_BS"/>
</dbReference>
<dbReference type="Gene3D" id="1.10.510.10">
    <property type="entry name" value="Transferase(Phosphotransferase) domain 1"/>
    <property type="match status" value="1"/>
</dbReference>
<dbReference type="Proteomes" id="UP001470230">
    <property type="component" value="Unassembled WGS sequence"/>
</dbReference>
<keyword evidence="4" id="KW-0723">Serine/threonine-protein kinase</keyword>
<comment type="caution">
    <text evidence="6">The sequence shown here is derived from an EMBL/GenBank/DDBJ whole genome shotgun (WGS) entry which is preliminary data.</text>
</comment>
<evidence type="ECO:0000256" key="2">
    <source>
        <dbReference type="ARBA" id="ARBA00022840"/>
    </source>
</evidence>
<dbReference type="Pfam" id="PF00069">
    <property type="entry name" value="Pkinase"/>
    <property type="match status" value="1"/>
</dbReference>
<dbReference type="SUPFAM" id="SSF56112">
    <property type="entry name" value="Protein kinase-like (PK-like)"/>
    <property type="match status" value="1"/>
</dbReference>
<name>A0ABR2JFM4_9EUKA</name>
<evidence type="ECO:0000259" key="5">
    <source>
        <dbReference type="PROSITE" id="PS50011"/>
    </source>
</evidence>
<comment type="similarity">
    <text evidence="4">Belongs to the protein kinase superfamily.</text>
</comment>
<evidence type="ECO:0000256" key="3">
    <source>
        <dbReference type="PROSITE-ProRule" id="PRU10141"/>
    </source>
</evidence>
<feature type="domain" description="Protein kinase" evidence="5">
    <location>
        <begin position="24"/>
        <end position="285"/>
    </location>
</feature>
<protein>
    <recommendedName>
        <fullName evidence="5">Protein kinase domain-containing protein</fullName>
    </recommendedName>
</protein>
<dbReference type="InterPro" id="IPR008271">
    <property type="entry name" value="Ser/Thr_kinase_AS"/>
</dbReference>
<keyword evidence="4" id="KW-0418">Kinase</keyword>
<dbReference type="PROSITE" id="PS50011">
    <property type="entry name" value="PROTEIN_KINASE_DOM"/>
    <property type="match status" value="1"/>
</dbReference>
<proteinExistence type="inferred from homology"/>
<gene>
    <name evidence="6" type="ORF">M9Y10_006562</name>
</gene>
<sequence>MSIYSELFYLHFISYLFMEINDTYDIIRKLGEGAFSNVFLATHRPSGVQVAIKIIKKEIFNDSSDGNFSYSDVLREVEILRTTNHPNIVKLFDYHEDKNNFYIVQELCDHGTVVEYIKNNGNSENPEIKLIFLQLVNAVSYLHEVAGILHCDIKAENVLLDSNNNVKLVDFGFAYDHKNNDDNDVSAYQKIKGTPAYIAPEVLQNYPNSIESDTWSIGVFLYYLITGTLPFDDDELTGLAHCIIKMKPSFPSYLSSNSIQLLTKILKKNPKERCTLNQIKNSAWLKNISEELDNTYQNINYGNDEIDSEIVQQIIKNFPFKFGSFKEICDDIKKGRINPTTVYYNILLNKKKNEILNNYLKPLKKKIEIRCPSIFSVDHKPNSSPKSRSVSTNRVGLNNCNASTKKRILICSKASIPKLINPIKYLK</sequence>